<proteinExistence type="predicted"/>
<dbReference type="Proteomes" id="UP000587527">
    <property type="component" value="Unassembled WGS sequence"/>
</dbReference>
<feature type="region of interest" description="Disordered" evidence="1">
    <location>
        <begin position="67"/>
        <end position="97"/>
    </location>
</feature>
<name>A0A841BTJ1_9ACTN</name>
<evidence type="ECO:0000256" key="1">
    <source>
        <dbReference type="SAM" id="MobiDB-lite"/>
    </source>
</evidence>
<gene>
    <name evidence="2" type="ORF">F4553_004115</name>
</gene>
<dbReference type="PROSITE" id="PS51257">
    <property type="entry name" value="PROKAR_LIPOPROTEIN"/>
    <property type="match status" value="1"/>
</dbReference>
<dbReference type="EMBL" id="JACHMN010000002">
    <property type="protein sequence ID" value="MBB5870736.1"/>
    <property type="molecule type" value="Genomic_DNA"/>
</dbReference>
<evidence type="ECO:0008006" key="4">
    <source>
        <dbReference type="Google" id="ProtNLM"/>
    </source>
</evidence>
<organism evidence="2 3">
    <name type="scientific">Allocatelliglobosispora scoriae</name>
    <dbReference type="NCBI Taxonomy" id="643052"/>
    <lineage>
        <taxon>Bacteria</taxon>
        <taxon>Bacillati</taxon>
        <taxon>Actinomycetota</taxon>
        <taxon>Actinomycetes</taxon>
        <taxon>Micromonosporales</taxon>
        <taxon>Micromonosporaceae</taxon>
        <taxon>Allocatelliglobosispora</taxon>
    </lineage>
</organism>
<comment type="caution">
    <text evidence="2">The sequence shown here is derived from an EMBL/GenBank/DDBJ whole genome shotgun (WGS) entry which is preliminary data.</text>
</comment>
<accession>A0A841BTJ1</accession>
<evidence type="ECO:0000313" key="2">
    <source>
        <dbReference type="EMBL" id="MBB5870736.1"/>
    </source>
</evidence>
<dbReference type="AlphaFoldDB" id="A0A841BTJ1"/>
<sequence length="232" mass="24226">MRLTVGPLPSSVYWRRRAVVLGTALFAVLLVFYSCSGSTKSDASGNPTQGPPKATVTGIISTAAAVSPSPQPSEQVAPSPSVAPSTVTSSAPVVGGDPKLCGDEELGVTAKASPASTAKGGTTILYLYVKNIGSRTCTRDIGPDLQELWIVKGTERVWSSDDCDAPRGTNLKSFNQGLEMSFNVAWNGRYSTTCTKTSPKHAGGDVAVAGNTYRLYARVGTKISAPVKITIR</sequence>
<reference evidence="2 3" key="1">
    <citation type="submission" date="2020-08" db="EMBL/GenBank/DDBJ databases">
        <title>Sequencing the genomes of 1000 actinobacteria strains.</title>
        <authorList>
            <person name="Klenk H.-P."/>
        </authorList>
    </citation>
    <scope>NUCLEOTIDE SEQUENCE [LARGE SCALE GENOMIC DNA]</scope>
    <source>
        <strain evidence="2 3">DSM 45362</strain>
    </source>
</reference>
<evidence type="ECO:0000313" key="3">
    <source>
        <dbReference type="Proteomes" id="UP000587527"/>
    </source>
</evidence>
<keyword evidence="3" id="KW-1185">Reference proteome</keyword>
<protein>
    <recommendedName>
        <fullName evidence="4">DUF4232 domain-containing protein</fullName>
    </recommendedName>
</protein>
<feature type="compositionally biased region" description="Low complexity" evidence="1">
    <location>
        <begin position="67"/>
        <end position="94"/>
    </location>
</feature>